<accession>A0A1J7IXS6</accession>
<gene>
    <name evidence="3" type="ORF">CONLIGDRAFT_252384</name>
</gene>
<evidence type="ECO:0008006" key="5">
    <source>
        <dbReference type="Google" id="ProtNLM"/>
    </source>
</evidence>
<feature type="transmembrane region" description="Helical" evidence="2">
    <location>
        <begin position="239"/>
        <end position="265"/>
    </location>
</feature>
<keyword evidence="4" id="KW-1185">Reference proteome</keyword>
<feature type="region of interest" description="Disordered" evidence="1">
    <location>
        <begin position="1"/>
        <end position="34"/>
    </location>
</feature>
<reference evidence="3 4" key="1">
    <citation type="submission" date="2016-10" db="EMBL/GenBank/DDBJ databases">
        <title>Draft genome sequence of Coniochaeta ligniaria NRRL30616, a lignocellulolytic fungus for bioabatement of inhibitors in plant biomass hydrolysates.</title>
        <authorList>
            <consortium name="DOE Joint Genome Institute"/>
            <person name="Jimenez D.J."/>
            <person name="Hector R.E."/>
            <person name="Riley R."/>
            <person name="Sun H."/>
            <person name="Grigoriev I.V."/>
            <person name="Van Elsas J.D."/>
            <person name="Nichols N.N."/>
        </authorList>
    </citation>
    <scope>NUCLEOTIDE SEQUENCE [LARGE SCALE GENOMIC DNA]</scope>
    <source>
        <strain evidence="3 4">NRRL 30616</strain>
    </source>
</reference>
<evidence type="ECO:0000313" key="4">
    <source>
        <dbReference type="Proteomes" id="UP000182658"/>
    </source>
</evidence>
<sequence>MAEKLRLMKSPLVSDEKDSQSDASSIKQHPQADLPERVHSDDVPEFVRHREATNSEVFFDLFFAANLTVFSDAHDLTDLTVLSGYIAYFCVLWLTWALISLYDVRFVTDSIFERITRAAHLGVMVGIAVVAPNFDPTAQVKSTFRVMSVVLLVSRAVLALQYGTIIWHVRKYKDTMLPLGIMVALNAVAAIIYLGIIFGFKDYNTYVYVTWYVVSGLEILATVGLSLRWKVLSFKDTHLINRMAMLTFIMIGEGVIVVATGVGKIVVNADSWTPPTIGNVVAGIANLYIIYMLYFDFMRDINLSSYRQLSWALLHFPFHLAMNIFVQGSSQFVVWWKIMEILLGVDQKILAWLTVAADPNFEPPSVTDWFAAQLNTTAYDLYALYPPVYYDTWVDTNTAVDNLLTVPESWWNDNTTTADDNDPWFVFIQDNVNTIYSTVENSLFASFKINGLENVKNKTLDDAAFEDAANSVNWGRFYLVFSYAFITAGLTLILMNLLLIASRTKRWTPWNYTRAALNFLFGIGFCLVSLIQLNDEHAADFQSSPWVLPTLLIAFFTVLVLNHLPHPPPVFFKRKNASEQKLVAEGRANSWDVIGHLGYRTRHDHDKIDPVVSTNLAQGTGYEARPQSDRSVV</sequence>
<dbReference type="AlphaFoldDB" id="A0A1J7IXS6"/>
<feature type="transmembrane region" description="Helical" evidence="2">
    <location>
        <begin position="477"/>
        <end position="500"/>
    </location>
</feature>
<feature type="transmembrane region" description="Helical" evidence="2">
    <location>
        <begin position="116"/>
        <end position="134"/>
    </location>
</feature>
<name>A0A1J7IXS6_9PEZI</name>
<dbReference type="OrthoDB" id="3177213at2759"/>
<feature type="transmembrane region" description="Helical" evidence="2">
    <location>
        <begin position="85"/>
        <end position="104"/>
    </location>
</feature>
<keyword evidence="2" id="KW-0472">Membrane</keyword>
<feature type="transmembrane region" description="Helical" evidence="2">
    <location>
        <begin position="206"/>
        <end position="227"/>
    </location>
</feature>
<dbReference type="EMBL" id="KV875095">
    <property type="protein sequence ID" value="OIW32101.1"/>
    <property type="molecule type" value="Genomic_DNA"/>
</dbReference>
<feature type="transmembrane region" description="Helical" evidence="2">
    <location>
        <begin position="309"/>
        <end position="326"/>
    </location>
</feature>
<protein>
    <recommendedName>
        <fullName evidence="5">Low temperature requirement A</fullName>
    </recommendedName>
</protein>
<dbReference type="Pfam" id="PF06772">
    <property type="entry name" value="LtrA"/>
    <property type="match status" value="1"/>
</dbReference>
<dbReference type="InterPro" id="IPR010640">
    <property type="entry name" value="Low_temperature_requirement_A"/>
</dbReference>
<evidence type="ECO:0000313" key="3">
    <source>
        <dbReference type="EMBL" id="OIW32101.1"/>
    </source>
</evidence>
<dbReference type="PANTHER" id="PTHR42101:SF1">
    <property type="entry name" value="LOW TEMPERATURE REQUIREMENT A"/>
    <property type="match status" value="1"/>
</dbReference>
<keyword evidence="2" id="KW-0812">Transmembrane</keyword>
<dbReference type="InParanoid" id="A0A1J7IXS6"/>
<dbReference type="PANTHER" id="PTHR42101">
    <property type="entry name" value="CHROMOSOME 16, WHOLE GENOME SHOTGUN SEQUENCE"/>
    <property type="match status" value="1"/>
</dbReference>
<feature type="transmembrane region" description="Helical" evidence="2">
    <location>
        <begin position="512"/>
        <end position="534"/>
    </location>
</feature>
<organism evidence="3 4">
    <name type="scientific">Coniochaeta ligniaria NRRL 30616</name>
    <dbReference type="NCBI Taxonomy" id="1408157"/>
    <lineage>
        <taxon>Eukaryota</taxon>
        <taxon>Fungi</taxon>
        <taxon>Dikarya</taxon>
        <taxon>Ascomycota</taxon>
        <taxon>Pezizomycotina</taxon>
        <taxon>Sordariomycetes</taxon>
        <taxon>Sordariomycetidae</taxon>
        <taxon>Coniochaetales</taxon>
        <taxon>Coniochaetaceae</taxon>
        <taxon>Coniochaeta</taxon>
    </lineage>
</organism>
<feature type="transmembrane region" description="Helical" evidence="2">
    <location>
        <begin position="277"/>
        <end position="297"/>
    </location>
</feature>
<feature type="transmembrane region" description="Helical" evidence="2">
    <location>
        <begin position="146"/>
        <end position="167"/>
    </location>
</feature>
<proteinExistence type="predicted"/>
<keyword evidence="2" id="KW-1133">Transmembrane helix</keyword>
<evidence type="ECO:0000256" key="1">
    <source>
        <dbReference type="SAM" id="MobiDB-lite"/>
    </source>
</evidence>
<feature type="transmembrane region" description="Helical" evidence="2">
    <location>
        <begin position="546"/>
        <end position="564"/>
    </location>
</feature>
<dbReference type="Proteomes" id="UP000182658">
    <property type="component" value="Unassembled WGS sequence"/>
</dbReference>
<dbReference type="STRING" id="1408157.A0A1J7IXS6"/>
<feature type="transmembrane region" description="Helical" evidence="2">
    <location>
        <begin position="179"/>
        <end position="200"/>
    </location>
</feature>
<evidence type="ECO:0000256" key="2">
    <source>
        <dbReference type="SAM" id="Phobius"/>
    </source>
</evidence>